<dbReference type="Proteomes" id="UP000054217">
    <property type="component" value="Unassembled WGS sequence"/>
</dbReference>
<dbReference type="InParanoid" id="A0A0C3NZC6"/>
<evidence type="ECO:0000313" key="2">
    <source>
        <dbReference type="Proteomes" id="UP000054217"/>
    </source>
</evidence>
<sequence length="103" mass="11866">MRNTIHAGYIDLWGTARPFSSEAPTSFWVFPHRKAVTVRLTGVVPQHETLLQNRMFYTHVHRVEYNQVSKTLCCSKAKGKAVQQSSNHTEMQLHSFRLNLLVV</sequence>
<evidence type="ECO:0000313" key="1">
    <source>
        <dbReference type="EMBL" id="KIO06200.1"/>
    </source>
</evidence>
<reference evidence="2" key="2">
    <citation type="submission" date="2015-01" db="EMBL/GenBank/DDBJ databases">
        <title>Evolutionary Origins and Diversification of the Mycorrhizal Mutualists.</title>
        <authorList>
            <consortium name="DOE Joint Genome Institute"/>
            <consortium name="Mycorrhizal Genomics Consortium"/>
            <person name="Kohler A."/>
            <person name="Kuo A."/>
            <person name="Nagy L.G."/>
            <person name="Floudas D."/>
            <person name="Copeland A."/>
            <person name="Barry K.W."/>
            <person name="Cichocki N."/>
            <person name="Veneault-Fourrey C."/>
            <person name="LaButti K."/>
            <person name="Lindquist E.A."/>
            <person name="Lipzen A."/>
            <person name="Lundell T."/>
            <person name="Morin E."/>
            <person name="Murat C."/>
            <person name="Riley R."/>
            <person name="Ohm R."/>
            <person name="Sun H."/>
            <person name="Tunlid A."/>
            <person name="Henrissat B."/>
            <person name="Grigoriev I.V."/>
            <person name="Hibbett D.S."/>
            <person name="Martin F."/>
        </authorList>
    </citation>
    <scope>NUCLEOTIDE SEQUENCE [LARGE SCALE GENOMIC DNA]</scope>
    <source>
        <strain evidence="2">Marx 270</strain>
    </source>
</reference>
<name>A0A0C3NZC6_PISTI</name>
<dbReference type="HOGENOM" id="CLU_2264813_0_0_1"/>
<keyword evidence="2" id="KW-1185">Reference proteome</keyword>
<proteinExistence type="predicted"/>
<organism evidence="1 2">
    <name type="scientific">Pisolithus tinctorius Marx 270</name>
    <dbReference type="NCBI Taxonomy" id="870435"/>
    <lineage>
        <taxon>Eukaryota</taxon>
        <taxon>Fungi</taxon>
        <taxon>Dikarya</taxon>
        <taxon>Basidiomycota</taxon>
        <taxon>Agaricomycotina</taxon>
        <taxon>Agaricomycetes</taxon>
        <taxon>Agaricomycetidae</taxon>
        <taxon>Boletales</taxon>
        <taxon>Sclerodermatineae</taxon>
        <taxon>Pisolithaceae</taxon>
        <taxon>Pisolithus</taxon>
    </lineage>
</organism>
<accession>A0A0C3NZC6</accession>
<dbReference type="EMBL" id="KN831964">
    <property type="protein sequence ID" value="KIO06200.1"/>
    <property type="molecule type" value="Genomic_DNA"/>
</dbReference>
<gene>
    <name evidence="1" type="ORF">M404DRAFT_498781</name>
</gene>
<protein>
    <submittedName>
        <fullName evidence="1">Uncharacterized protein</fullName>
    </submittedName>
</protein>
<reference evidence="1 2" key="1">
    <citation type="submission" date="2014-04" db="EMBL/GenBank/DDBJ databases">
        <authorList>
            <consortium name="DOE Joint Genome Institute"/>
            <person name="Kuo A."/>
            <person name="Kohler A."/>
            <person name="Costa M.D."/>
            <person name="Nagy L.G."/>
            <person name="Floudas D."/>
            <person name="Copeland A."/>
            <person name="Barry K.W."/>
            <person name="Cichocki N."/>
            <person name="Veneault-Fourrey C."/>
            <person name="LaButti K."/>
            <person name="Lindquist E.A."/>
            <person name="Lipzen A."/>
            <person name="Lundell T."/>
            <person name="Morin E."/>
            <person name="Murat C."/>
            <person name="Sun H."/>
            <person name="Tunlid A."/>
            <person name="Henrissat B."/>
            <person name="Grigoriev I.V."/>
            <person name="Hibbett D.S."/>
            <person name="Martin F."/>
            <person name="Nordberg H.P."/>
            <person name="Cantor M.N."/>
            <person name="Hua S.X."/>
        </authorList>
    </citation>
    <scope>NUCLEOTIDE SEQUENCE [LARGE SCALE GENOMIC DNA]</scope>
    <source>
        <strain evidence="1 2">Marx 270</strain>
    </source>
</reference>
<dbReference type="AlphaFoldDB" id="A0A0C3NZC6"/>